<dbReference type="NCBIfam" id="TIGR03446">
    <property type="entry name" value="mycothiol_Mca"/>
    <property type="match status" value="1"/>
</dbReference>
<dbReference type="GO" id="GO:0010127">
    <property type="term" value="P:mycothiol-dependent detoxification"/>
    <property type="evidence" value="ECO:0007669"/>
    <property type="project" value="UniProtKB-UniRule"/>
</dbReference>
<dbReference type="InterPro" id="IPR024078">
    <property type="entry name" value="LmbE-like_dom_sf"/>
</dbReference>
<dbReference type="EMBL" id="AGZR01000005">
    <property type="protein sequence ID" value="EPD33168.1"/>
    <property type="molecule type" value="Genomic_DNA"/>
</dbReference>
<keyword evidence="2" id="KW-0378">Hydrolase</keyword>
<evidence type="ECO:0000256" key="2">
    <source>
        <dbReference type="HAMAP-Rule" id="MF_01482"/>
    </source>
</evidence>
<accession>S2W097</accession>
<keyword evidence="1 2" id="KW-0862">Zinc</keyword>
<comment type="similarity">
    <text evidence="2">Belongs to the MshB deacetylase family. Mca subfamily.</text>
</comment>
<comment type="subunit">
    <text evidence="2">Monomer.</text>
</comment>
<dbReference type="SUPFAM" id="SSF102588">
    <property type="entry name" value="LmbE-like"/>
    <property type="match status" value="1"/>
</dbReference>
<dbReference type="Pfam" id="PF02585">
    <property type="entry name" value="PIG-L"/>
    <property type="match status" value="1"/>
</dbReference>
<dbReference type="InterPro" id="IPR017811">
    <property type="entry name" value="Mca"/>
</dbReference>
<feature type="binding site" evidence="2">
    <location>
        <position position="163"/>
    </location>
    <ligand>
        <name>Zn(2+)</name>
        <dbReference type="ChEBI" id="CHEBI:29105"/>
    </ligand>
</feature>
<comment type="cofactor">
    <cofactor evidence="2">
        <name>Zn(2+)</name>
        <dbReference type="ChEBI" id="CHEBI:29105"/>
    </cofactor>
    <text evidence="2">Binds 1 zinc ion per subunit.</text>
</comment>
<evidence type="ECO:0000256" key="1">
    <source>
        <dbReference type="ARBA" id="ARBA00022833"/>
    </source>
</evidence>
<dbReference type="PATRIC" id="fig|883161.3.peg.699"/>
<name>S2W097_9ACTN</name>
<dbReference type="GO" id="GO:0010126">
    <property type="term" value="P:mycothiol metabolic process"/>
    <property type="evidence" value="ECO:0007669"/>
    <property type="project" value="UniProtKB-UniRule"/>
</dbReference>
<dbReference type="Proteomes" id="UP000014417">
    <property type="component" value="Unassembled WGS sequence"/>
</dbReference>
<dbReference type="InterPro" id="IPR003737">
    <property type="entry name" value="GlcNAc_PI_deacetylase-related"/>
</dbReference>
<dbReference type="STRING" id="883161.HMPREF9306_00699"/>
<organism evidence="3 4">
    <name type="scientific">Propionimicrobium lymphophilum ACS-093-V-SCH5</name>
    <dbReference type="NCBI Taxonomy" id="883161"/>
    <lineage>
        <taxon>Bacteria</taxon>
        <taxon>Bacillati</taxon>
        <taxon>Actinomycetota</taxon>
        <taxon>Actinomycetes</taxon>
        <taxon>Propionibacteriales</taxon>
        <taxon>Propionibacteriaceae</taxon>
        <taxon>Propionimicrobium</taxon>
    </lineage>
</organism>
<evidence type="ECO:0000313" key="4">
    <source>
        <dbReference type="Proteomes" id="UP000014417"/>
    </source>
</evidence>
<dbReference type="GO" id="GO:0016811">
    <property type="term" value="F:hydrolase activity, acting on carbon-nitrogen (but not peptide) bonds, in linear amides"/>
    <property type="evidence" value="ECO:0007669"/>
    <property type="project" value="TreeGrafter"/>
</dbReference>
<sequence>MSTPWCIIEPMGSGSKSLAADGSQLRVLHFHAHPDDESSKGAATTAKYVAEGARVMIATFTGGERGSVLNQAMDRSDVWANITQIRKQEMAEAQRILGAEHINLGFEDSGLPEGDPLPPLPVGTFATYDPKDAAEGAVKLIREFCPHVVTTYDEAGGYPHPDHIQTHRVSVVALKLAADESYAPELGEVWKTPKVYYQMGMHRAKYAALSEAMIAKGLESPYAERLVNWQDLNYEHRITTRIECAKYFPVRDSALRAHATQIDPHGHWFAVPRELEKKVWPTEDWQLVYSSVPTKIPENDLFEGLRPAAADLADPDPEWII</sequence>
<evidence type="ECO:0000313" key="3">
    <source>
        <dbReference type="EMBL" id="EPD33168.1"/>
    </source>
</evidence>
<dbReference type="GO" id="GO:0008270">
    <property type="term" value="F:zinc ion binding"/>
    <property type="evidence" value="ECO:0007669"/>
    <property type="project" value="UniProtKB-UniRule"/>
</dbReference>
<dbReference type="PANTHER" id="PTHR12993:SF11">
    <property type="entry name" value="N-ACETYLGLUCOSAMINYL-PHOSPHATIDYLINOSITOL DE-N-ACETYLASE"/>
    <property type="match status" value="1"/>
</dbReference>
<dbReference type="HOGENOM" id="CLU_049311_2_2_11"/>
<comment type="catalytic activity">
    <reaction evidence="2">
        <text>mycothiol S-conjugate + H2O = an N-acetyl-L-cysteine-S-conjugate + 1D-myo-inositol 2-amino-2-deoxy-alpha-D-glucopyranoside</text>
        <dbReference type="Rhea" id="RHEA:36543"/>
        <dbReference type="ChEBI" id="CHEBI:15377"/>
        <dbReference type="ChEBI" id="CHEBI:58718"/>
        <dbReference type="ChEBI" id="CHEBI:58886"/>
        <dbReference type="ChEBI" id="CHEBI:59633"/>
        <dbReference type="EC" id="3.5.1.115"/>
    </reaction>
</comment>
<gene>
    <name evidence="2" type="primary">mca</name>
    <name evidence="3" type="ORF">HMPREF9306_00699</name>
</gene>
<feature type="binding site" evidence="2">
    <location>
        <position position="33"/>
    </location>
    <ligand>
        <name>Zn(2+)</name>
        <dbReference type="ChEBI" id="CHEBI:29105"/>
    </ligand>
</feature>
<comment type="function">
    <text evidence="2">A mycothiol (MSH, N-acetylcysteinyl-glucosaminyl-inositol) S-conjugate amidase, it recycles conjugated MSH to the N-acetyl cysteine conjugate (AcCys S-conjugate, a mercapturic acid) and the MSH precursor. Involved in MSH-dependent detoxification of a number of alkylating agents and antibiotics.</text>
</comment>
<feature type="binding site" evidence="2">
    <location>
        <position position="36"/>
    </location>
    <ligand>
        <name>Zn(2+)</name>
        <dbReference type="ChEBI" id="CHEBI:29105"/>
    </ligand>
</feature>
<dbReference type="EC" id="3.5.1.115" evidence="2"/>
<dbReference type="PANTHER" id="PTHR12993">
    <property type="entry name" value="N-ACETYLGLUCOSAMINYL-PHOSPHATIDYLINOSITOL DE-N-ACETYLASE-RELATED"/>
    <property type="match status" value="1"/>
</dbReference>
<comment type="caution">
    <text evidence="3">The sequence shown here is derived from an EMBL/GenBank/DDBJ whole genome shotgun (WGS) entry which is preliminary data.</text>
</comment>
<dbReference type="Gene3D" id="3.40.50.10320">
    <property type="entry name" value="LmbE-like"/>
    <property type="match status" value="1"/>
</dbReference>
<keyword evidence="4" id="KW-1185">Reference proteome</keyword>
<dbReference type="HAMAP" id="MF_01482">
    <property type="entry name" value="Mca"/>
    <property type="match status" value="1"/>
</dbReference>
<reference evidence="3 4" key="1">
    <citation type="submission" date="2013-04" db="EMBL/GenBank/DDBJ databases">
        <title>The Genome Sequence of Propionimicrobium lymphophilum ACS-093-V-SCH5.</title>
        <authorList>
            <consortium name="The Broad Institute Genomics Platform"/>
            <person name="Earl A."/>
            <person name="Ward D."/>
            <person name="Feldgarden M."/>
            <person name="Gevers D."/>
            <person name="Saerens B."/>
            <person name="Vaneechoutte M."/>
            <person name="Walker B."/>
            <person name="Young S."/>
            <person name="Zeng Q."/>
            <person name="Gargeya S."/>
            <person name="Fitzgerald M."/>
            <person name="Haas B."/>
            <person name="Abouelleil A."/>
            <person name="Allen A.W."/>
            <person name="Alvarado L."/>
            <person name="Arachchi H.M."/>
            <person name="Berlin A.M."/>
            <person name="Chapman S.B."/>
            <person name="Gainer-Dewar J."/>
            <person name="Goldberg J."/>
            <person name="Griggs A."/>
            <person name="Gujja S."/>
            <person name="Hansen M."/>
            <person name="Howarth C."/>
            <person name="Imamovic A."/>
            <person name="Ireland A."/>
            <person name="Larimer J."/>
            <person name="McCowan C."/>
            <person name="Murphy C."/>
            <person name="Pearson M."/>
            <person name="Poon T.W."/>
            <person name="Priest M."/>
            <person name="Roberts A."/>
            <person name="Saif S."/>
            <person name="Shea T."/>
            <person name="Sisk P."/>
            <person name="Sykes S."/>
            <person name="Wortman J."/>
            <person name="Nusbaum C."/>
            <person name="Birren B."/>
        </authorList>
    </citation>
    <scope>NUCLEOTIDE SEQUENCE [LARGE SCALE GENOMIC DNA]</scope>
    <source>
        <strain evidence="3 4">ACS-093-V-SCH5</strain>
    </source>
</reference>
<keyword evidence="2" id="KW-0479">Metal-binding</keyword>
<protein>
    <recommendedName>
        <fullName evidence="2">Mycothiol S-conjugate amidase</fullName>
        <ecNumber evidence="2">3.5.1.115</ecNumber>
    </recommendedName>
</protein>
<dbReference type="AlphaFoldDB" id="S2W097"/>
<proteinExistence type="inferred from homology"/>